<keyword evidence="1" id="KW-0378">Hydrolase</keyword>
<evidence type="ECO:0000259" key="3">
    <source>
        <dbReference type="PROSITE" id="PS50263"/>
    </source>
</evidence>
<organism evidence="4 5">
    <name type="scientific">Ramalina farinacea</name>
    <dbReference type="NCBI Taxonomy" id="258253"/>
    <lineage>
        <taxon>Eukaryota</taxon>
        <taxon>Fungi</taxon>
        <taxon>Dikarya</taxon>
        <taxon>Ascomycota</taxon>
        <taxon>Pezizomycotina</taxon>
        <taxon>Lecanoromycetes</taxon>
        <taxon>OSLEUM clade</taxon>
        <taxon>Lecanoromycetidae</taxon>
        <taxon>Lecanorales</taxon>
        <taxon>Lecanorineae</taxon>
        <taxon>Ramalinaceae</taxon>
        <taxon>Ramalina</taxon>
    </lineage>
</organism>
<feature type="compositionally biased region" description="Low complexity" evidence="2">
    <location>
        <begin position="68"/>
        <end position="77"/>
    </location>
</feature>
<dbReference type="CDD" id="cd07197">
    <property type="entry name" value="nitrilase"/>
    <property type="match status" value="1"/>
</dbReference>
<dbReference type="PANTHER" id="PTHR43674:SF16">
    <property type="entry name" value="CARBON-NITROGEN FAMILY, PUTATIVE (AFU_ORTHOLOGUE AFUA_5G02350)-RELATED"/>
    <property type="match status" value="1"/>
</dbReference>
<feature type="compositionally biased region" description="Basic residues" evidence="2">
    <location>
        <begin position="52"/>
        <end position="62"/>
    </location>
</feature>
<evidence type="ECO:0000256" key="1">
    <source>
        <dbReference type="ARBA" id="ARBA00022801"/>
    </source>
</evidence>
<dbReference type="InterPro" id="IPR036526">
    <property type="entry name" value="C-N_Hydrolase_sf"/>
</dbReference>
<accession>A0AA43TNZ6</accession>
<gene>
    <name evidence="4" type="ORF">OHK93_004175</name>
</gene>
<dbReference type="EMBL" id="JAPUFD010000002">
    <property type="protein sequence ID" value="MDI1485986.1"/>
    <property type="molecule type" value="Genomic_DNA"/>
</dbReference>
<evidence type="ECO:0000313" key="4">
    <source>
        <dbReference type="EMBL" id="MDI1485986.1"/>
    </source>
</evidence>
<dbReference type="SUPFAM" id="SSF56317">
    <property type="entry name" value="Carbon-nitrogen hydrolase"/>
    <property type="match status" value="1"/>
</dbReference>
<keyword evidence="5" id="KW-1185">Reference proteome</keyword>
<feature type="domain" description="CN hydrolase" evidence="3">
    <location>
        <begin position="5"/>
        <end position="250"/>
    </location>
</feature>
<sequence length="283" mass="31143">MAPVYKIAVIQLHPKPLNPEANFLKASSFIASAASQGAHLAVLPDPRAPTQHLHRPRHHRRIPPPSSSPSSSSANPDNNDDHPTLLNKTHFISPTGSILHSYTKKNLWHPERAHLTSSSHDAHESFDTPLGKVGLLICWDLAFPEAFRELIADGAKIIIIPTFWTLSDCNEYGLRKNPMSEDLFLESMVTARAYENTCCVVFVNAGAPVGGRDKGTYAGMSRVALPFVGALGEETKGSREEGMSVVEVDMEMLEQAEANYGVRGDLAKEGWHYTYRHQGKGRL</sequence>
<evidence type="ECO:0000313" key="5">
    <source>
        <dbReference type="Proteomes" id="UP001161017"/>
    </source>
</evidence>
<evidence type="ECO:0000256" key="2">
    <source>
        <dbReference type="SAM" id="MobiDB-lite"/>
    </source>
</evidence>
<comment type="caution">
    <text evidence="4">The sequence shown here is derived from an EMBL/GenBank/DDBJ whole genome shotgun (WGS) entry which is preliminary data.</text>
</comment>
<dbReference type="Gene3D" id="3.60.110.10">
    <property type="entry name" value="Carbon-nitrogen hydrolase"/>
    <property type="match status" value="1"/>
</dbReference>
<dbReference type="InterPro" id="IPR003010">
    <property type="entry name" value="C-N_Hydrolase"/>
</dbReference>
<protein>
    <recommendedName>
        <fullName evidence="3">CN hydrolase domain-containing protein</fullName>
    </recommendedName>
</protein>
<dbReference type="GO" id="GO:0016811">
    <property type="term" value="F:hydrolase activity, acting on carbon-nitrogen (but not peptide) bonds, in linear amides"/>
    <property type="evidence" value="ECO:0007669"/>
    <property type="project" value="TreeGrafter"/>
</dbReference>
<name>A0AA43TNZ6_9LECA</name>
<dbReference type="PROSITE" id="PS50263">
    <property type="entry name" value="CN_HYDROLASE"/>
    <property type="match status" value="1"/>
</dbReference>
<dbReference type="Pfam" id="PF00795">
    <property type="entry name" value="CN_hydrolase"/>
    <property type="match status" value="1"/>
</dbReference>
<dbReference type="AlphaFoldDB" id="A0AA43TNZ6"/>
<reference evidence="4" key="1">
    <citation type="journal article" date="2023" name="Genome Biol. Evol.">
        <title>First Whole Genome Sequence and Flow Cytometry Genome Size Data for the Lichen-Forming Fungus Ramalina farinacea (Ascomycota).</title>
        <authorList>
            <person name="Llewellyn T."/>
            <person name="Mian S."/>
            <person name="Hill R."/>
            <person name="Leitch I.J."/>
            <person name="Gaya E."/>
        </authorList>
    </citation>
    <scope>NUCLEOTIDE SEQUENCE</scope>
    <source>
        <strain evidence="4">LIQ254RAFAR</strain>
    </source>
</reference>
<proteinExistence type="predicted"/>
<dbReference type="PANTHER" id="PTHR43674">
    <property type="entry name" value="NITRILASE C965.09-RELATED"/>
    <property type="match status" value="1"/>
</dbReference>
<dbReference type="InterPro" id="IPR050345">
    <property type="entry name" value="Aliph_Amidase/BUP"/>
</dbReference>
<dbReference type="Proteomes" id="UP001161017">
    <property type="component" value="Unassembled WGS sequence"/>
</dbReference>
<feature type="region of interest" description="Disordered" evidence="2">
    <location>
        <begin position="46"/>
        <end position="87"/>
    </location>
</feature>